<dbReference type="EMBL" id="VSSQ01081699">
    <property type="protein sequence ID" value="MPN30548.1"/>
    <property type="molecule type" value="Genomic_DNA"/>
</dbReference>
<name>A0A645GUN3_9ZZZZ</name>
<sequence length="207" mass="21778">MGNPEGGKTGLGVIGAGNFGHGAVAREIPDGNLVRGFSLLERIRQGNGDRAAEVGDGIITGGDRQGKHQFAGVVFLMLAGNVLHFHLDLSGGLFVDALERVAVEHHLRAVIGVHCQGFSPGDQLIQIGAGRAAAVFDLGYRGRRGVASAAVSVGGGRLRRDAVRRRRGRPCSDAVRCLHRKGVSHAVCQARHRDRAAGSCPRESART</sequence>
<evidence type="ECO:0000313" key="1">
    <source>
        <dbReference type="EMBL" id="MPN30548.1"/>
    </source>
</evidence>
<organism evidence="1">
    <name type="scientific">bioreactor metagenome</name>
    <dbReference type="NCBI Taxonomy" id="1076179"/>
    <lineage>
        <taxon>unclassified sequences</taxon>
        <taxon>metagenomes</taxon>
        <taxon>ecological metagenomes</taxon>
    </lineage>
</organism>
<dbReference type="AlphaFoldDB" id="A0A645GUN3"/>
<comment type="caution">
    <text evidence="1">The sequence shown here is derived from an EMBL/GenBank/DDBJ whole genome shotgun (WGS) entry which is preliminary data.</text>
</comment>
<accession>A0A645GUN3</accession>
<reference evidence="1" key="1">
    <citation type="submission" date="2019-08" db="EMBL/GenBank/DDBJ databases">
        <authorList>
            <person name="Kucharzyk K."/>
            <person name="Murdoch R.W."/>
            <person name="Higgins S."/>
            <person name="Loffler F."/>
        </authorList>
    </citation>
    <scope>NUCLEOTIDE SEQUENCE</scope>
</reference>
<gene>
    <name evidence="1" type="ORF">SDC9_178019</name>
</gene>
<proteinExistence type="predicted"/>
<protein>
    <submittedName>
        <fullName evidence="1">Uncharacterized protein</fullName>
    </submittedName>
</protein>